<keyword evidence="9 12" id="KW-0961">Cell wall biogenesis/degradation</keyword>
<dbReference type="Gene3D" id="3.65.10.10">
    <property type="entry name" value="Enolpyruvate transferase domain"/>
    <property type="match status" value="2"/>
</dbReference>
<evidence type="ECO:0000256" key="8">
    <source>
        <dbReference type="ARBA" id="ARBA00023306"/>
    </source>
</evidence>
<comment type="function">
    <text evidence="12">Cell wall formation. Adds enolpyruvyl to UDP-N-acetylglucosamine.</text>
</comment>
<evidence type="ECO:0000256" key="2">
    <source>
        <dbReference type="ARBA" id="ARBA00004752"/>
    </source>
</evidence>
<name>A0A0P6X963_9CHLR</name>
<dbReference type="GO" id="GO:0008760">
    <property type="term" value="F:UDP-N-acetylglucosamine 1-carboxyvinyltransferase activity"/>
    <property type="evidence" value="ECO:0007669"/>
    <property type="project" value="UniProtKB-UniRule"/>
</dbReference>
<dbReference type="PANTHER" id="PTHR43783:SF1">
    <property type="entry name" value="UDP-N-ACETYLGLUCOSAMINE 1-CARBOXYVINYLTRANSFERASE"/>
    <property type="match status" value="1"/>
</dbReference>
<dbReference type="AlphaFoldDB" id="A0A0P6X963"/>
<dbReference type="InterPro" id="IPR036968">
    <property type="entry name" value="Enolpyruvate_Tfrase_sf"/>
</dbReference>
<comment type="caution">
    <text evidence="14">The sequence shown here is derived from an EMBL/GenBank/DDBJ whole genome shotgun (WGS) entry which is preliminary data.</text>
</comment>
<proteinExistence type="inferred from homology"/>
<evidence type="ECO:0000256" key="7">
    <source>
        <dbReference type="ARBA" id="ARBA00022984"/>
    </source>
</evidence>
<evidence type="ECO:0000313" key="14">
    <source>
        <dbReference type="EMBL" id="KPL71723.1"/>
    </source>
</evidence>
<comment type="pathway">
    <text evidence="2 12">Cell wall biogenesis; peptidoglycan biosynthesis.</text>
</comment>
<gene>
    <name evidence="12" type="primary">murA</name>
    <name evidence="14" type="ORF">ADM99_09725</name>
</gene>
<evidence type="ECO:0000256" key="11">
    <source>
        <dbReference type="ARBA" id="ARBA00047527"/>
    </source>
</evidence>
<feature type="active site" description="Proton donor" evidence="12">
    <location>
        <position position="117"/>
    </location>
</feature>
<dbReference type="HAMAP" id="MF_00111">
    <property type="entry name" value="MurA"/>
    <property type="match status" value="1"/>
</dbReference>
<evidence type="ECO:0000256" key="1">
    <source>
        <dbReference type="ARBA" id="ARBA00004496"/>
    </source>
</evidence>
<dbReference type="InterPro" id="IPR001986">
    <property type="entry name" value="Enolpyruvate_Tfrase_dom"/>
</dbReference>
<dbReference type="OrthoDB" id="9803760at2"/>
<dbReference type="RefSeq" id="WP_062420324.1">
    <property type="nucleotide sequence ID" value="NZ_BBYA01000001.1"/>
</dbReference>
<evidence type="ECO:0000256" key="12">
    <source>
        <dbReference type="HAMAP-Rule" id="MF_00111"/>
    </source>
</evidence>
<evidence type="ECO:0000256" key="10">
    <source>
        <dbReference type="ARBA" id="ARBA00038367"/>
    </source>
</evidence>
<keyword evidence="6 12" id="KW-0133">Cell shape</keyword>
<keyword evidence="8 12" id="KW-0131">Cell cycle</keyword>
<comment type="caution">
    <text evidence="12">Lacks conserved residue(s) required for the propagation of feature annotation.</text>
</comment>
<sequence length="427" mass="46649">MEKFIIEGGIPLSGEVTPSGNKNAALPLLAACLLTDEPVILHNVPYIRDVQTMRALLESLGVSIDEIGDHTWRVQAKEVRPADLDPDICRRIRASILLAGPMTARTGELHLPPPGGDVIGRRRVDTHLLALKKMGAEVEYDRTFHFHAHGLHGADILLDEASVTATENAIMACVTARGSSVIRNAASEPHIQELCHFLNTLGAHVYHIGSNTLKVDGVERLHGGEFTIGPDYLEVISHVGAAVVTKGSIRVRNAGVKYLDMIRLVMGRLGVIWNVDGEDIIVPKEQPLCIESDLGGMVPEISVMPWPAFPTDLMSISIVIATQSNGMVLFHDWMYPSRMYFTDKLVGMGAKIVMCDPHRCIVQGPSQLYCEKMESPDIRAGMALVLAALSAQGKSQIRNIGQIDRGYESIDTKLAAMGAHIQRLREE</sequence>
<feature type="binding site" evidence="12">
    <location>
        <begin position="22"/>
        <end position="23"/>
    </location>
    <ligand>
        <name>phosphoenolpyruvate</name>
        <dbReference type="ChEBI" id="CHEBI:58702"/>
    </ligand>
</feature>
<keyword evidence="7 12" id="KW-0573">Peptidoglycan synthesis</keyword>
<dbReference type="PANTHER" id="PTHR43783">
    <property type="entry name" value="UDP-N-ACETYLGLUCOSAMINE 1-CARBOXYVINYLTRANSFERASE"/>
    <property type="match status" value="1"/>
</dbReference>
<comment type="similarity">
    <text evidence="10 12">Belongs to the EPSP synthase family. MurA subfamily.</text>
</comment>
<dbReference type="InterPro" id="IPR050068">
    <property type="entry name" value="MurA_subfamily"/>
</dbReference>
<dbReference type="InterPro" id="IPR005750">
    <property type="entry name" value="UDP_GlcNAc_COvinyl_MurA"/>
</dbReference>
<feature type="domain" description="Enolpyruvate transferase" evidence="13">
    <location>
        <begin position="7"/>
        <end position="414"/>
    </location>
</feature>
<dbReference type="NCBIfam" id="TIGR01072">
    <property type="entry name" value="murA"/>
    <property type="match status" value="1"/>
</dbReference>
<feature type="binding site" evidence="12">
    <location>
        <position position="334"/>
    </location>
    <ligand>
        <name>UDP-N-acetyl-alpha-D-glucosamine</name>
        <dbReference type="ChEBI" id="CHEBI:57705"/>
    </ligand>
</feature>
<dbReference type="GO" id="GO:0051301">
    <property type="term" value="P:cell division"/>
    <property type="evidence" value="ECO:0007669"/>
    <property type="project" value="UniProtKB-KW"/>
</dbReference>
<dbReference type="SUPFAM" id="SSF55205">
    <property type="entry name" value="EPT/RTPC-like"/>
    <property type="match status" value="1"/>
</dbReference>
<evidence type="ECO:0000256" key="5">
    <source>
        <dbReference type="ARBA" id="ARBA00022679"/>
    </source>
</evidence>
<dbReference type="InterPro" id="IPR013792">
    <property type="entry name" value="RNA3'P_cycl/enolpyr_Trfase_a/b"/>
</dbReference>
<dbReference type="GO" id="GO:0071555">
    <property type="term" value="P:cell wall organization"/>
    <property type="evidence" value="ECO:0007669"/>
    <property type="project" value="UniProtKB-KW"/>
</dbReference>
<organism evidence="14 15">
    <name type="scientific">Leptolinea tardivitalis</name>
    <dbReference type="NCBI Taxonomy" id="229920"/>
    <lineage>
        <taxon>Bacteria</taxon>
        <taxon>Bacillati</taxon>
        <taxon>Chloroflexota</taxon>
        <taxon>Anaerolineae</taxon>
        <taxon>Anaerolineales</taxon>
        <taxon>Anaerolineaceae</taxon>
        <taxon>Leptolinea</taxon>
    </lineage>
</organism>
<comment type="catalytic activity">
    <reaction evidence="11 12">
        <text>phosphoenolpyruvate + UDP-N-acetyl-alpha-D-glucosamine = UDP-N-acetyl-3-O-(1-carboxyvinyl)-alpha-D-glucosamine + phosphate</text>
        <dbReference type="Rhea" id="RHEA:18681"/>
        <dbReference type="ChEBI" id="CHEBI:43474"/>
        <dbReference type="ChEBI" id="CHEBI:57705"/>
        <dbReference type="ChEBI" id="CHEBI:58702"/>
        <dbReference type="ChEBI" id="CHEBI:68483"/>
        <dbReference type="EC" id="2.5.1.7"/>
    </reaction>
</comment>
<dbReference type="Proteomes" id="UP000050430">
    <property type="component" value="Unassembled WGS sequence"/>
</dbReference>
<evidence type="ECO:0000256" key="4">
    <source>
        <dbReference type="ARBA" id="ARBA00022618"/>
    </source>
</evidence>
<dbReference type="Pfam" id="PF00275">
    <property type="entry name" value="EPSP_synthase"/>
    <property type="match status" value="1"/>
</dbReference>
<keyword evidence="4 12" id="KW-0132">Cell division</keyword>
<dbReference type="UniPathway" id="UPA00219"/>
<feature type="binding site" evidence="12">
    <location>
        <position position="312"/>
    </location>
    <ligand>
        <name>UDP-N-acetyl-alpha-D-glucosamine</name>
        <dbReference type="ChEBI" id="CHEBI:57705"/>
    </ligand>
</feature>
<evidence type="ECO:0000313" key="15">
    <source>
        <dbReference type="Proteomes" id="UP000050430"/>
    </source>
</evidence>
<dbReference type="STRING" id="229920.ADM99_09725"/>
<dbReference type="GO" id="GO:0009252">
    <property type="term" value="P:peptidoglycan biosynthetic process"/>
    <property type="evidence" value="ECO:0007669"/>
    <property type="project" value="UniProtKB-UniRule"/>
</dbReference>
<keyword evidence="15" id="KW-1185">Reference proteome</keyword>
<dbReference type="PATRIC" id="fig|229920.5.peg.1855"/>
<dbReference type="EC" id="2.5.1.7" evidence="12"/>
<accession>A0A0P6X963</accession>
<evidence type="ECO:0000259" key="13">
    <source>
        <dbReference type="Pfam" id="PF00275"/>
    </source>
</evidence>
<comment type="subcellular location">
    <subcellularLocation>
        <location evidence="1 12">Cytoplasm</location>
    </subcellularLocation>
</comment>
<dbReference type="GO" id="GO:0019277">
    <property type="term" value="P:UDP-N-acetylgalactosamine biosynthetic process"/>
    <property type="evidence" value="ECO:0007669"/>
    <property type="project" value="InterPro"/>
</dbReference>
<keyword evidence="5 12" id="KW-0808">Transferase</keyword>
<evidence type="ECO:0000256" key="9">
    <source>
        <dbReference type="ARBA" id="ARBA00023316"/>
    </source>
</evidence>
<evidence type="ECO:0000256" key="6">
    <source>
        <dbReference type="ARBA" id="ARBA00022960"/>
    </source>
</evidence>
<protein>
    <recommendedName>
        <fullName evidence="12">UDP-N-acetylglucosamine 1-carboxyvinyltransferase</fullName>
        <ecNumber evidence="12">2.5.1.7</ecNumber>
    </recommendedName>
    <alternativeName>
        <fullName evidence="12">Enoylpyruvate transferase</fullName>
    </alternativeName>
    <alternativeName>
        <fullName evidence="12">UDP-N-acetylglucosamine enolpyruvyl transferase</fullName>
        <shortName evidence="12">EPT</shortName>
    </alternativeName>
</protein>
<dbReference type="EMBL" id="LGCK01000010">
    <property type="protein sequence ID" value="KPL71723.1"/>
    <property type="molecule type" value="Genomic_DNA"/>
</dbReference>
<reference evidence="14 15" key="1">
    <citation type="submission" date="2015-07" db="EMBL/GenBank/DDBJ databases">
        <title>Genome sequence of Leptolinea tardivitalis DSM 16556.</title>
        <authorList>
            <person name="Hemp J."/>
            <person name="Ward L.M."/>
            <person name="Pace L.A."/>
            <person name="Fischer W.W."/>
        </authorList>
    </citation>
    <scope>NUCLEOTIDE SEQUENCE [LARGE SCALE GENOMIC DNA]</scope>
    <source>
        <strain evidence="14 15">YMTK-2</strain>
    </source>
</reference>
<dbReference type="GO" id="GO:0008360">
    <property type="term" value="P:regulation of cell shape"/>
    <property type="evidence" value="ECO:0007669"/>
    <property type="project" value="UniProtKB-KW"/>
</dbReference>
<dbReference type="CDD" id="cd01555">
    <property type="entry name" value="UdpNAET"/>
    <property type="match status" value="1"/>
</dbReference>
<evidence type="ECO:0000256" key="3">
    <source>
        <dbReference type="ARBA" id="ARBA00022490"/>
    </source>
</evidence>
<feature type="binding site" evidence="12">
    <location>
        <position position="93"/>
    </location>
    <ligand>
        <name>UDP-N-acetyl-alpha-D-glucosamine</name>
        <dbReference type="ChEBI" id="CHEBI:57705"/>
    </ligand>
</feature>
<dbReference type="NCBIfam" id="NF006873">
    <property type="entry name" value="PRK09369.1"/>
    <property type="match status" value="1"/>
</dbReference>
<keyword evidence="3 12" id="KW-0963">Cytoplasm</keyword>
<dbReference type="GO" id="GO:0005737">
    <property type="term" value="C:cytoplasm"/>
    <property type="evidence" value="ECO:0007669"/>
    <property type="project" value="UniProtKB-SubCell"/>
</dbReference>